<keyword evidence="3" id="KW-0472">Membrane</keyword>
<dbReference type="SUPFAM" id="SSF48726">
    <property type="entry name" value="Immunoglobulin"/>
    <property type="match status" value="1"/>
</dbReference>
<organism evidence="6 7">
    <name type="scientific">Galemys pyrenaicus</name>
    <name type="common">Iberian desman</name>
    <name type="synonym">Pyrenean desman</name>
    <dbReference type="NCBI Taxonomy" id="202257"/>
    <lineage>
        <taxon>Eukaryota</taxon>
        <taxon>Metazoa</taxon>
        <taxon>Chordata</taxon>
        <taxon>Craniata</taxon>
        <taxon>Vertebrata</taxon>
        <taxon>Euteleostomi</taxon>
        <taxon>Mammalia</taxon>
        <taxon>Eutheria</taxon>
        <taxon>Laurasiatheria</taxon>
        <taxon>Eulipotyphla</taxon>
        <taxon>Talpidae</taxon>
        <taxon>Galemys</taxon>
    </lineage>
</organism>
<feature type="non-terminal residue" evidence="6">
    <location>
        <position position="529"/>
    </location>
</feature>
<keyword evidence="2" id="KW-0732">Signal</keyword>
<keyword evidence="7" id="KW-1185">Reference proteome</keyword>
<dbReference type="GO" id="GO:0016020">
    <property type="term" value="C:membrane"/>
    <property type="evidence" value="ECO:0007669"/>
    <property type="project" value="UniProtKB-SubCell"/>
</dbReference>
<name>A0A8J6ADZ9_GALPY</name>
<dbReference type="Proteomes" id="UP000700334">
    <property type="component" value="Unassembled WGS sequence"/>
</dbReference>
<dbReference type="EMBL" id="JAGFMF010011645">
    <property type="protein sequence ID" value="KAG8517666.1"/>
    <property type="molecule type" value="Genomic_DNA"/>
</dbReference>
<feature type="region of interest" description="Disordered" evidence="5">
    <location>
        <begin position="418"/>
        <end position="440"/>
    </location>
</feature>
<dbReference type="InterPro" id="IPR015631">
    <property type="entry name" value="CD2/SLAM_rcpt"/>
</dbReference>
<keyword evidence="4" id="KW-0325">Glycoprotein</keyword>
<evidence type="ECO:0000256" key="4">
    <source>
        <dbReference type="ARBA" id="ARBA00023180"/>
    </source>
</evidence>
<dbReference type="AlphaFoldDB" id="A0A8J6ADZ9"/>
<evidence type="ECO:0000256" key="3">
    <source>
        <dbReference type="ARBA" id="ARBA00023136"/>
    </source>
</evidence>
<evidence type="ECO:0000313" key="6">
    <source>
        <dbReference type="EMBL" id="KAG8517666.1"/>
    </source>
</evidence>
<dbReference type="CDD" id="cd05775">
    <property type="entry name" value="IgV_CD2_like_N"/>
    <property type="match status" value="1"/>
</dbReference>
<dbReference type="PANTHER" id="PTHR12080">
    <property type="entry name" value="SIGNALING LYMPHOCYTIC ACTIVATION MOLECULE"/>
    <property type="match status" value="1"/>
</dbReference>
<comment type="caution">
    <text evidence="6">The sequence shown here is derived from an EMBL/GenBank/DDBJ whole genome shotgun (WGS) entry which is preliminary data.</text>
</comment>
<reference evidence="6" key="1">
    <citation type="journal article" date="2021" name="Evol. Appl.">
        <title>The genome of the Pyrenean desman and the effects of bottlenecks and inbreeding on the genomic landscape of an endangered species.</title>
        <authorList>
            <person name="Escoda L."/>
            <person name="Castresana J."/>
        </authorList>
    </citation>
    <scope>NUCLEOTIDE SEQUENCE</scope>
    <source>
        <strain evidence="6">IBE-C5619</strain>
    </source>
</reference>
<dbReference type="InterPro" id="IPR013783">
    <property type="entry name" value="Ig-like_fold"/>
</dbReference>
<evidence type="ECO:0000256" key="2">
    <source>
        <dbReference type="ARBA" id="ARBA00022729"/>
    </source>
</evidence>
<dbReference type="PANTHER" id="PTHR12080:SF55">
    <property type="entry name" value="LYMPHOCYTE FUNCTION-ASSOCIATED ANTIGEN 3"/>
    <property type="match status" value="1"/>
</dbReference>
<comment type="subcellular location">
    <subcellularLocation>
        <location evidence="1">Membrane</location>
    </subcellularLocation>
</comment>
<sequence>SKQSLHGPVTCRDCLLEQMSSQRPDSPREKREGTTESRLTSAVVRTLNLLPPQKGLLWQAFDVPFTAEGPVWALTVTCPAWTFPAAAGWEVSVPASLRRPLTLAAKQPLPAGLAPNGCPRAFLGAVLILAAARMKRESDPLVPRCRQLAGDLAVGVRLVSTFVKWVHSSVIQQPGNLPFLSGLFTHQAAGASRRVLGPGPGLPLHALFCARGGGAGQQRVLIPSASLSSPVRRSPCSSADLFWLHARPSRPPSPRQAVSLQTFKLGHVGLIVCEPQAQYMEVFGAMHQNVTLSIVNHHVPIKDILWKKGKDKLIEWDELLSEPKSYPPFINRSYLNTNSGELTISNLTSSDEDEYEVESTSIKDHAKFTLKVIDFELHMSTSFGSWKFGACLAAVKACRGALDTPPHMRLSLWLSSPFPSGRSEPAPSPRARRCYSPARPSPVQPLPPLTLNCTLTDEEVVLSCELGAPYHTHEDLISFTWQCLAAQCKNTTARELHFNRNDARGEIKCVAENKLFRRNSSIDASTCFP</sequence>
<dbReference type="InterPro" id="IPR036179">
    <property type="entry name" value="Ig-like_dom_sf"/>
</dbReference>
<feature type="region of interest" description="Disordered" evidence="5">
    <location>
        <begin position="16"/>
        <end position="38"/>
    </location>
</feature>
<proteinExistence type="predicted"/>
<gene>
    <name evidence="6" type="ORF">J0S82_015737</name>
</gene>
<protein>
    <submittedName>
        <fullName evidence="6">Lymphocyte function-associated antigen 3</fullName>
    </submittedName>
</protein>
<accession>A0A8J6ADZ9</accession>
<dbReference type="Gene3D" id="2.60.40.10">
    <property type="entry name" value="Immunoglobulins"/>
    <property type="match status" value="1"/>
</dbReference>
<dbReference type="GO" id="GO:0009986">
    <property type="term" value="C:cell surface"/>
    <property type="evidence" value="ECO:0007669"/>
    <property type="project" value="TreeGrafter"/>
</dbReference>
<dbReference type="GO" id="GO:0005102">
    <property type="term" value="F:signaling receptor binding"/>
    <property type="evidence" value="ECO:0007669"/>
    <property type="project" value="TreeGrafter"/>
</dbReference>
<evidence type="ECO:0000256" key="5">
    <source>
        <dbReference type="SAM" id="MobiDB-lite"/>
    </source>
</evidence>
<feature type="non-terminal residue" evidence="6">
    <location>
        <position position="1"/>
    </location>
</feature>
<feature type="compositionally biased region" description="Basic and acidic residues" evidence="5">
    <location>
        <begin position="25"/>
        <end position="35"/>
    </location>
</feature>
<dbReference type="OrthoDB" id="9666364at2759"/>
<evidence type="ECO:0000256" key="1">
    <source>
        <dbReference type="ARBA" id="ARBA00004370"/>
    </source>
</evidence>
<evidence type="ECO:0000313" key="7">
    <source>
        <dbReference type="Proteomes" id="UP000700334"/>
    </source>
</evidence>